<dbReference type="RefSeq" id="WP_158036594.1">
    <property type="nucleotide sequence ID" value="NZ_BAAAZV010000011.1"/>
</dbReference>
<proteinExistence type="predicted"/>
<accession>A0A7C8FTT8</accession>
<dbReference type="Proteomes" id="UP000481339">
    <property type="component" value="Unassembled WGS sequence"/>
</dbReference>
<organism evidence="1 2">
    <name type="scientific">Pseudoclavibacter caeni</name>
    <dbReference type="NCBI Taxonomy" id="908846"/>
    <lineage>
        <taxon>Bacteria</taxon>
        <taxon>Bacillati</taxon>
        <taxon>Actinomycetota</taxon>
        <taxon>Actinomycetes</taxon>
        <taxon>Micrococcales</taxon>
        <taxon>Microbacteriaceae</taxon>
        <taxon>Pseudoclavibacter</taxon>
    </lineage>
</organism>
<name>A0A7C8FTT8_9MICO</name>
<reference evidence="1 2" key="1">
    <citation type="submission" date="2019-09" db="EMBL/GenBank/DDBJ databases">
        <title>Phylogeny of genus Pseudoclavibacter and closely related genus.</title>
        <authorList>
            <person name="Li Y."/>
        </authorList>
    </citation>
    <scope>NUCLEOTIDE SEQUENCE [LARGE SCALE GENOMIC DNA]</scope>
    <source>
        <strain evidence="1 2">JCM 16921</strain>
    </source>
</reference>
<keyword evidence="2" id="KW-1185">Reference proteome</keyword>
<gene>
    <name evidence="1" type="ORF">F8O02_07315</name>
</gene>
<dbReference type="AlphaFoldDB" id="A0A7C8FTT8"/>
<evidence type="ECO:0000313" key="2">
    <source>
        <dbReference type="Proteomes" id="UP000481339"/>
    </source>
</evidence>
<comment type="caution">
    <text evidence="1">The sequence shown here is derived from an EMBL/GenBank/DDBJ whole genome shotgun (WGS) entry which is preliminary data.</text>
</comment>
<dbReference type="EMBL" id="WBKA01000005">
    <property type="protein sequence ID" value="KAB1631741.1"/>
    <property type="molecule type" value="Genomic_DNA"/>
</dbReference>
<protein>
    <submittedName>
        <fullName evidence="1">Uncharacterized protein</fullName>
    </submittedName>
</protein>
<sequence length="133" mass="14357">MCRWHGAPLVDCSDGARTLHGVWTEPEAQRAADIKVPILLHHQFTADPDGVPTWLRDNYLYIGDSEQQIAYISDDHHHLLAWDELAAFVSGRLALPTGAVAHARGPRGVVQPAHRAASVITARGLGTCPDGPG</sequence>
<dbReference type="OrthoDB" id="9782872at2"/>
<evidence type="ECO:0000313" key="1">
    <source>
        <dbReference type="EMBL" id="KAB1631741.1"/>
    </source>
</evidence>